<accession>A0ACC1HP56</accession>
<evidence type="ECO:0000313" key="2">
    <source>
        <dbReference type="Proteomes" id="UP001145114"/>
    </source>
</evidence>
<organism evidence="1 2">
    <name type="scientific">Spiromyces aspiralis</name>
    <dbReference type="NCBI Taxonomy" id="68401"/>
    <lineage>
        <taxon>Eukaryota</taxon>
        <taxon>Fungi</taxon>
        <taxon>Fungi incertae sedis</taxon>
        <taxon>Zoopagomycota</taxon>
        <taxon>Kickxellomycotina</taxon>
        <taxon>Kickxellomycetes</taxon>
        <taxon>Kickxellales</taxon>
        <taxon>Kickxellaceae</taxon>
        <taxon>Spiromyces</taxon>
    </lineage>
</organism>
<sequence length="297" mass="32580">MGLTVGSNASMTATTRKRDTSKRSVMSLAQDFENVQLAKEAIDMIKLTTSTSSNQGIKGSGSATTAAVSGRRSLFLDDDALADDSENVQGNGPLVSGKALYGFRTPQGSRLRKPADTKSEGLSLTARLESSIRRAASAKAPSSARQIAPGQMAKDSSDKDQDEAYNSGSDNDDDGEYSDGYVRQRFKAANNSEYDKDDDDGDDELNQYLVRANEDIYADEASGTGGTSYERYFHDLHASSGGSQRCKTSNNTLSKLPRLEPGEYRRLLAEQPLKHESQRQQLVLLHQQQFFQWFFEL</sequence>
<proteinExistence type="predicted"/>
<evidence type="ECO:0000313" key="1">
    <source>
        <dbReference type="EMBL" id="KAJ1677553.1"/>
    </source>
</evidence>
<dbReference type="EMBL" id="JAMZIH010002274">
    <property type="protein sequence ID" value="KAJ1677553.1"/>
    <property type="molecule type" value="Genomic_DNA"/>
</dbReference>
<feature type="non-terminal residue" evidence="1">
    <location>
        <position position="297"/>
    </location>
</feature>
<keyword evidence="2" id="KW-1185">Reference proteome</keyword>
<reference evidence="1" key="1">
    <citation type="submission" date="2022-06" db="EMBL/GenBank/DDBJ databases">
        <title>Phylogenomic reconstructions and comparative analyses of Kickxellomycotina fungi.</title>
        <authorList>
            <person name="Reynolds N.K."/>
            <person name="Stajich J.E."/>
            <person name="Barry K."/>
            <person name="Grigoriev I.V."/>
            <person name="Crous P."/>
            <person name="Smith M.E."/>
        </authorList>
    </citation>
    <scope>NUCLEOTIDE SEQUENCE</scope>
    <source>
        <strain evidence="1">RSA 2271</strain>
    </source>
</reference>
<comment type="caution">
    <text evidence="1">The sequence shown here is derived from an EMBL/GenBank/DDBJ whole genome shotgun (WGS) entry which is preliminary data.</text>
</comment>
<protein>
    <submittedName>
        <fullName evidence="1">Origin recognition complex subunit 2</fullName>
    </submittedName>
</protein>
<dbReference type="Proteomes" id="UP001145114">
    <property type="component" value="Unassembled WGS sequence"/>
</dbReference>
<name>A0ACC1HP56_9FUNG</name>
<gene>
    <name evidence="1" type="primary">ORC2_2</name>
    <name evidence="1" type="ORF">EV182_005923</name>
</gene>